<protein>
    <submittedName>
        <fullName evidence="7">Serine/threonine protein kinase</fullName>
    </submittedName>
</protein>
<dbReference type="GO" id="GO:0043657">
    <property type="term" value="C:host cell"/>
    <property type="evidence" value="ECO:0007669"/>
    <property type="project" value="UniProtKB-SubCell"/>
</dbReference>
<gene>
    <name evidence="7" type="ORF">MVEG_11767</name>
</gene>
<keyword evidence="4" id="KW-0067">ATP-binding</keyword>
<dbReference type="EMBL" id="KN042433">
    <property type="protein sequence ID" value="KFH62128.1"/>
    <property type="molecule type" value="Genomic_DNA"/>
</dbReference>
<dbReference type="InterPro" id="IPR000719">
    <property type="entry name" value="Prot_kinase_dom"/>
</dbReference>
<dbReference type="InterPro" id="IPR011009">
    <property type="entry name" value="Kinase-like_dom_sf"/>
</dbReference>
<dbReference type="Gene3D" id="1.10.510.10">
    <property type="entry name" value="Transferase(Phosphotransferase) domain 1"/>
    <property type="match status" value="1"/>
</dbReference>
<evidence type="ECO:0000256" key="4">
    <source>
        <dbReference type="PROSITE-ProRule" id="PRU10141"/>
    </source>
</evidence>
<dbReference type="Pfam" id="PF00069">
    <property type="entry name" value="Pkinase"/>
    <property type="match status" value="1"/>
</dbReference>
<dbReference type="PANTHER" id="PTHR37171">
    <property type="entry name" value="SERINE/THREONINE-PROTEIN KINASE YRZF-RELATED"/>
    <property type="match status" value="1"/>
</dbReference>
<dbReference type="InterPro" id="IPR052396">
    <property type="entry name" value="Meiotic_Drive_Suppr_Kinase"/>
</dbReference>
<dbReference type="AlphaFoldDB" id="A0A086TJK1"/>
<dbReference type="PROSITE" id="PS00109">
    <property type="entry name" value="PROTEIN_KINASE_TYR"/>
    <property type="match status" value="1"/>
</dbReference>
<accession>A0A086TJK1</accession>
<evidence type="ECO:0000259" key="6">
    <source>
        <dbReference type="PROSITE" id="PS50011"/>
    </source>
</evidence>
<dbReference type="GO" id="GO:0005576">
    <property type="term" value="C:extracellular region"/>
    <property type="evidence" value="ECO:0007669"/>
    <property type="project" value="UniProtKB-SubCell"/>
</dbReference>
<evidence type="ECO:0000256" key="5">
    <source>
        <dbReference type="SAM" id="MobiDB-lite"/>
    </source>
</evidence>
<dbReference type="Proteomes" id="UP000243308">
    <property type="component" value="Unassembled WGS sequence"/>
</dbReference>
<feature type="compositionally biased region" description="Pro residues" evidence="5">
    <location>
        <begin position="349"/>
        <end position="365"/>
    </location>
</feature>
<evidence type="ECO:0000256" key="2">
    <source>
        <dbReference type="ARBA" id="ARBA00004613"/>
    </source>
</evidence>
<dbReference type="PROSITE" id="PS00107">
    <property type="entry name" value="PROTEIN_KINASE_ATP"/>
    <property type="match status" value="1"/>
</dbReference>
<dbReference type="Gene3D" id="3.30.200.20">
    <property type="entry name" value="Phosphorylase Kinase, domain 1"/>
    <property type="match status" value="1"/>
</dbReference>
<keyword evidence="7" id="KW-0808">Transferase</keyword>
<evidence type="ECO:0000256" key="1">
    <source>
        <dbReference type="ARBA" id="ARBA00004340"/>
    </source>
</evidence>
<dbReference type="Pfam" id="PF20147">
    <property type="entry name" value="Crinkler"/>
    <property type="match status" value="1"/>
</dbReference>
<dbReference type="InterPro" id="IPR045379">
    <property type="entry name" value="Crinkler_N"/>
</dbReference>
<evidence type="ECO:0000313" key="7">
    <source>
        <dbReference type="EMBL" id="KFH62128.1"/>
    </source>
</evidence>
<evidence type="ECO:0000313" key="8">
    <source>
        <dbReference type="Proteomes" id="UP000243308"/>
    </source>
</evidence>
<dbReference type="SUPFAM" id="SSF56112">
    <property type="entry name" value="Protein kinase-like (PK-like)"/>
    <property type="match status" value="1"/>
</dbReference>
<dbReference type="OrthoDB" id="2156052at2759"/>
<feature type="region of interest" description="Disordered" evidence="5">
    <location>
        <begin position="344"/>
        <end position="399"/>
    </location>
</feature>
<keyword evidence="3" id="KW-0964">Secreted</keyword>
<dbReference type="GO" id="GO:0005524">
    <property type="term" value="F:ATP binding"/>
    <property type="evidence" value="ECO:0007669"/>
    <property type="project" value="UniProtKB-UniRule"/>
</dbReference>
<dbReference type="SMART" id="SM00220">
    <property type="entry name" value="S_TKc"/>
    <property type="match status" value="1"/>
</dbReference>
<dbReference type="InterPro" id="IPR008266">
    <property type="entry name" value="Tyr_kinase_AS"/>
</dbReference>
<feature type="domain" description="Protein kinase" evidence="6">
    <location>
        <begin position="427"/>
        <end position="612"/>
    </location>
</feature>
<dbReference type="PROSITE" id="PS50011">
    <property type="entry name" value="PROTEIN_KINASE_DOM"/>
    <property type="match status" value="1"/>
</dbReference>
<organism evidence="7 8">
    <name type="scientific">Podila verticillata NRRL 6337</name>
    <dbReference type="NCBI Taxonomy" id="1069443"/>
    <lineage>
        <taxon>Eukaryota</taxon>
        <taxon>Fungi</taxon>
        <taxon>Fungi incertae sedis</taxon>
        <taxon>Mucoromycota</taxon>
        <taxon>Mortierellomycotina</taxon>
        <taxon>Mortierellomycetes</taxon>
        <taxon>Mortierellales</taxon>
        <taxon>Mortierellaceae</taxon>
        <taxon>Podila</taxon>
    </lineage>
</organism>
<feature type="compositionally biased region" description="Basic residues" evidence="5">
    <location>
        <begin position="381"/>
        <end position="390"/>
    </location>
</feature>
<keyword evidence="7" id="KW-0723">Serine/threonine-protein kinase</keyword>
<evidence type="ECO:0000256" key="3">
    <source>
        <dbReference type="ARBA" id="ARBA00022525"/>
    </source>
</evidence>
<keyword evidence="4" id="KW-0547">Nucleotide-binding</keyword>
<feature type="binding site" evidence="4">
    <location>
        <position position="454"/>
    </location>
    <ligand>
        <name>ATP</name>
        <dbReference type="ChEBI" id="CHEBI:30616"/>
    </ligand>
</feature>
<dbReference type="InterPro" id="IPR017441">
    <property type="entry name" value="Protein_kinase_ATP_BS"/>
</dbReference>
<name>A0A086TJK1_9FUNG</name>
<keyword evidence="7" id="KW-0418">Kinase</keyword>
<reference evidence="7 8" key="1">
    <citation type="submission" date="2011-02" db="EMBL/GenBank/DDBJ databases">
        <title>The Genome Sequence of Mortierella verticillata NRRL 6337.</title>
        <authorList>
            <consortium name="The Broad Institute Genome Sequencing Platform"/>
            <person name="Russ C."/>
            <person name="Cuomo C."/>
            <person name="Burger G."/>
            <person name="Gray M.W."/>
            <person name="Holland P.W.H."/>
            <person name="King N."/>
            <person name="Lang F.B.F."/>
            <person name="Roger A.J."/>
            <person name="Ruiz-Trillo I."/>
            <person name="Young S.K."/>
            <person name="Zeng Q."/>
            <person name="Gargeya S."/>
            <person name="Alvarado L."/>
            <person name="Berlin A."/>
            <person name="Chapman S.B."/>
            <person name="Chen Z."/>
            <person name="Freedman E."/>
            <person name="Gellesch M."/>
            <person name="Goldberg J."/>
            <person name="Griggs A."/>
            <person name="Gujja S."/>
            <person name="Heilman E."/>
            <person name="Heiman D."/>
            <person name="Howarth C."/>
            <person name="Mehta T."/>
            <person name="Neiman D."/>
            <person name="Pearson M."/>
            <person name="Roberts A."/>
            <person name="Saif S."/>
            <person name="Shea T."/>
            <person name="Shenoy N."/>
            <person name="Sisk P."/>
            <person name="Stolte C."/>
            <person name="Sykes S."/>
            <person name="White J."/>
            <person name="Yandava C."/>
            <person name="Haas B."/>
            <person name="Nusbaum C."/>
            <person name="Birren B."/>
        </authorList>
    </citation>
    <scope>NUCLEOTIDE SEQUENCE [LARGE SCALE GENOMIC DNA]</scope>
    <source>
        <strain evidence="7 8">NRRL 6337</strain>
    </source>
</reference>
<dbReference type="GO" id="GO:0004674">
    <property type="term" value="F:protein serine/threonine kinase activity"/>
    <property type="evidence" value="ECO:0007669"/>
    <property type="project" value="UniProtKB-KW"/>
</dbReference>
<dbReference type="PANTHER" id="PTHR37171:SF1">
    <property type="entry name" value="SERINE_THREONINE-PROTEIN KINASE YRZF-RELATED"/>
    <property type="match status" value="1"/>
</dbReference>
<sequence>MTDNLMTLFCIEDGDYTPFSVDDIDPSKTVDYIKKRIKSEKTPRFNDVAADELTLWRVSIPDNGVPVPLDSVTEKEKLKATTKLFKVFESELPEDTIHVIVQRPPLADASSTSTTVPLLSMSNVLNRPLPPLSWLGNDDVPSSTTDSTFSRTPTEIIEWTKFPTEAAELNHSTNRTLISADDQFNTRLFASNKESVGIALNENVYNFLNRLQTTARIGMYSDIDKVTGKPDRICYIRTSQELRMLIEIKTTRALSCNNLVTKYMQDMDLIANDRAPTNPTWRQVHQIFGYLCHNSLRYGILTTYDGTWFMKRDVGTLWISPSIRHDNTSPTLLQCYKYLMELTDQDYTSPPPPPSPPQSSPPESPPGDDNSDDSNDGSYHERRKHIRKRDQQHPGIVTRSRNKIQQIFRQLPSGFTVSVGKLGLQEFEIQELLGEGRTGRVFRATWQGEPVALKICDLYKNPEYEDEILSEVAAYKALAVLQGVCIPRFKTAGYDGGIFAIAMEVAGSPMEVDKLSYRERSKIVDSLSLIHQHGILHNDIRLYNVLVRRYNNGFQVRFIDFARSRRTCDELELKNEMVKLKYLLRMEQNMRSAKINIDMSFSAFPDFGPGTV</sequence>
<comment type="subcellular location">
    <subcellularLocation>
        <location evidence="1">Host cell</location>
    </subcellularLocation>
    <subcellularLocation>
        <location evidence="2">Secreted</location>
    </subcellularLocation>
</comment>
<keyword evidence="8" id="KW-1185">Reference proteome</keyword>
<proteinExistence type="predicted"/>